<name>A0A8S5PXD9_9CAUD</name>
<evidence type="ECO:0000313" key="1">
    <source>
        <dbReference type="EMBL" id="DAE11679.1"/>
    </source>
</evidence>
<protein>
    <submittedName>
        <fullName evidence="1">Uncharacterized protein</fullName>
    </submittedName>
</protein>
<organism evidence="1">
    <name type="scientific">Siphoviridae sp. ct2vX3</name>
    <dbReference type="NCBI Taxonomy" id="2825318"/>
    <lineage>
        <taxon>Viruses</taxon>
        <taxon>Duplodnaviria</taxon>
        <taxon>Heunggongvirae</taxon>
        <taxon>Uroviricota</taxon>
        <taxon>Caudoviricetes</taxon>
    </lineage>
</organism>
<proteinExistence type="predicted"/>
<dbReference type="EMBL" id="BK015535">
    <property type="protein sequence ID" value="DAE11679.1"/>
    <property type="molecule type" value="Genomic_DNA"/>
</dbReference>
<reference evidence="1" key="1">
    <citation type="journal article" date="2021" name="Proc. Natl. Acad. Sci. U.S.A.">
        <title>A Catalog of Tens of Thousands of Viruses from Human Metagenomes Reveals Hidden Associations with Chronic Diseases.</title>
        <authorList>
            <person name="Tisza M.J."/>
            <person name="Buck C.B."/>
        </authorList>
    </citation>
    <scope>NUCLEOTIDE SEQUENCE</scope>
    <source>
        <strain evidence="1">Ct2vX3</strain>
    </source>
</reference>
<sequence>MQKSFYSFSTRKIILIECLFQHVNLCFGSIR</sequence>
<accession>A0A8S5PXD9</accession>